<dbReference type="PANTHER" id="PTHR23268">
    <property type="entry name" value="T-CELL RECEPTOR BETA CHAIN"/>
    <property type="match status" value="1"/>
</dbReference>
<dbReference type="GO" id="GO:0005886">
    <property type="term" value="C:plasma membrane"/>
    <property type="evidence" value="ECO:0007669"/>
    <property type="project" value="TreeGrafter"/>
</dbReference>
<evidence type="ECO:0000256" key="3">
    <source>
        <dbReference type="SAM" id="SignalP"/>
    </source>
</evidence>
<dbReference type="InterPro" id="IPR013106">
    <property type="entry name" value="Ig_V-set"/>
</dbReference>
<keyword evidence="1 3" id="KW-0732">Signal</keyword>
<dbReference type="GO" id="GO:0002376">
    <property type="term" value="P:immune system process"/>
    <property type="evidence" value="ECO:0007669"/>
    <property type="project" value="UniProtKB-KW"/>
</dbReference>
<feature type="chain" id="PRO_5043460571" evidence="3">
    <location>
        <begin position="24"/>
        <end position="164"/>
    </location>
</feature>
<sequence>MSSSLLFTFGSLFLLVSCQLSSAAVKFDQSPDQIVEADKDVQINCEHNDTALTFMLWYQQKKESPALSLIASGFKDAPKAEPGFELTKESAVKRSLIVKRVNTSRSAVYFCAASNTVMWSDATPSLKTLCSSLSERLTQMRQHVSCSDRTPAPHTYISNYKRHI</sequence>
<dbReference type="AlphaFoldDB" id="A0AAV1GL91"/>
<feature type="domain" description="Immunoglobulin V-set" evidence="4">
    <location>
        <begin position="34"/>
        <end position="115"/>
    </location>
</feature>
<evidence type="ECO:0000259" key="4">
    <source>
        <dbReference type="Pfam" id="PF07686"/>
    </source>
</evidence>
<dbReference type="Proteomes" id="UP001178508">
    <property type="component" value="Chromosome 15"/>
</dbReference>
<organism evidence="5 6">
    <name type="scientific">Xyrichtys novacula</name>
    <name type="common">Pearly razorfish</name>
    <name type="synonym">Hemipteronotus novacula</name>
    <dbReference type="NCBI Taxonomy" id="13765"/>
    <lineage>
        <taxon>Eukaryota</taxon>
        <taxon>Metazoa</taxon>
        <taxon>Chordata</taxon>
        <taxon>Craniata</taxon>
        <taxon>Vertebrata</taxon>
        <taxon>Euteleostomi</taxon>
        <taxon>Actinopterygii</taxon>
        <taxon>Neopterygii</taxon>
        <taxon>Teleostei</taxon>
        <taxon>Neoteleostei</taxon>
        <taxon>Acanthomorphata</taxon>
        <taxon>Eupercaria</taxon>
        <taxon>Labriformes</taxon>
        <taxon>Labridae</taxon>
        <taxon>Xyrichtys</taxon>
    </lineage>
</organism>
<dbReference type="Gene3D" id="2.60.40.10">
    <property type="entry name" value="Immunoglobulins"/>
    <property type="match status" value="1"/>
</dbReference>
<keyword evidence="6" id="KW-1185">Reference proteome</keyword>
<dbReference type="InterPro" id="IPR036179">
    <property type="entry name" value="Ig-like_dom_sf"/>
</dbReference>
<dbReference type="InterPro" id="IPR050413">
    <property type="entry name" value="TCR_beta_variable"/>
</dbReference>
<keyword evidence="2" id="KW-0391">Immunity</keyword>
<name>A0AAV1GL91_XYRNO</name>
<protein>
    <submittedName>
        <fullName evidence="5">Uncharacterized protein LOC111225593</fullName>
    </submittedName>
</protein>
<evidence type="ECO:0000313" key="5">
    <source>
        <dbReference type="EMBL" id="CAJ1074737.1"/>
    </source>
</evidence>
<dbReference type="SUPFAM" id="SSF48726">
    <property type="entry name" value="Immunoglobulin"/>
    <property type="match status" value="1"/>
</dbReference>
<dbReference type="Pfam" id="PF07686">
    <property type="entry name" value="V-set"/>
    <property type="match status" value="1"/>
</dbReference>
<proteinExistence type="predicted"/>
<dbReference type="InterPro" id="IPR013783">
    <property type="entry name" value="Ig-like_fold"/>
</dbReference>
<reference evidence="5" key="1">
    <citation type="submission" date="2023-08" db="EMBL/GenBank/DDBJ databases">
        <authorList>
            <person name="Alioto T."/>
            <person name="Alioto T."/>
            <person name="Gomez Garrido J."/>
        </authorList>
    </citation>
    <scope>NUCLEOTIDE SEQUENCE</scope>
</reference>
<feature type="signal peptide" evidence="3">
    <location>
        <begin position="1"/>
        <end position="23"/>
    </location>
</feature>
<evidence type="ECO:0000256" key="2">
    <source>
        <dbReference type="ARBA" id="ARBA00022859"/>
    </source>
</evidence>
<dbReference type="GO" id="GO:0007166">
    <property type="term" value="P:cell surface receptor signaling pathway"/>
    <property type="evidence" value="ECO:0007669"/>
    <property type="project" value="TreeGrafter"/>
</dbReference>
<evidence type="ECO:0000313" key="6">
    <source>
        <dbReference type="Proteomes" id="UP001178508"/>
    </source>
</evidence>
<gene>
    <name evidence="5" type="ORF">XNOV1_A042629</name>
</gene>
<dbReference type="PANTHER" id="PTHR23268:SF102">
    <property type="entry name" value="IMMUNOGLOBULIN V-SET DOMAIN-CONTAINING PROTEIN"/>
    <property type="match status" value="1"/>
</dbReference>
<dbReference type="EMBL" id="OY660878">
    <property type="protein sequence ID" value="CAJ1074737.1"/>
    <property type="molecule type" value="Genomic_DNA"/>
</dbReference>
<accession>A0AAV1GL91</accession>
<evidence type="ECO:0000256" key="1">
    <source>
        <dbReference type="ARBA" id="ARBA00022729"/>
    </source>
</evidence>